<dbReference type="InterPro" id="IPR013783">
    <property type="entry name" value="Ig-like_fold"/>
</dbReference>
<dbReference type="SMART" id="SM00407">
    <property type="entry name" value="IGc1"/>
    <property type="match status" value="2"/>
</dbReference>
<feature type="domain" description="Ig-like" evidence="6">
    <location>
        <begin position="224"/>
        <end position="317"/>
    </location>
</feature>
<feature type="domain" description="Ig-like" evidence="6">
    <location>
        <begin position="119"/>
        <end position="217"/>
    </location>
</feature>
<evidence type="ECO:0000256" key="1">
    <source>
        <dbReference type="ARBA" id="ARBA00022729"/>
    </source>
</evidence>
<accession>F6R8P7</accession>
<dbReference type="Gene3D" id="2.60.40.10">
    <property type="entry name" value="Immunoglobulins"/>
    <property type="match status" value="3"/>
</dbReference>
<dbReference type="ExpressionAtlas" id="F6R8P7">
    <property type="expression patterns" value="baseline"/>
</dbReference>
<keyword evidence="1" id="KW-0732">Signal</keyword>
<dbReference type="InterPro" id="IPR013106">
    <property type="entry name" value="Ig_V-set"/>
</dbReference>
<keyword evidence="3" id="KW-0325">Glycoprotein</keyword>
<dbReference type="HOGENOM" id="CLU_044430_0_0_1"/>
<keyword evidence="2" id="KW-1015">Disulfide bond</keyword>
<dbReference type="InterPro" id="IPR007110">
    <property type="entry name" value="Ig-like_dom"/>
</dbReference>
<dbReference type="InterPro" id="IPR003599">
    <property type="entry name" value="Ig_sub"/>
</dbReference>
<keyword evidence="5" id="KW-1133">Transmembrane helix</keyword>
<dbReference type="InterPro" id="IPR051755">
    <property type="entry name" value="Ig-like_CS_Receptor"/>
</dbReference>
<dbReference type="SMART" id="SM00409">
    <property type="entry name" value="IG"/>
    <property type="match status" value="1"/>
</dbReference>
<evidence type="ECO:0000259" key="6">
    <source>
        <dbReference type="PROSITE" id="PS50835"/>
    </source>
</evidence>
<evidence type="ECO:0000313" key="8">
    <source>
        <dbReference type="Proteomes" id="UP000002280"/>
    </source>
</evidence>
<reference evidence="7 8" key="1">
    <citation type="journal article" date="2007" name="Nature">
        <title>Genome of the marsupial Monodelphis domestica reveals innovation in non-coding sequences.</title>
        <authorList>
            <person name="Mikkelsen T.S."/>
            <person name="Wakefield M.J."/>
            <person name="Aken B."/>
            <person name="Amemiya C.T."/>
            <person name="Chang J.L."/>
            <person name="Duke S."/>
            <person name="Garber M."/>
            <person name="Gentles A.J."/>
            <person name="Goodstadt L."/>
            <person name="Heger A."/>
            <person name="Jurka J."/>
            <person name="Kamal M."/>
            <person name="Mauceli E."/>
            <person name="Searle S.M."/>
            <person name="Sharpe T."/>
            <person name="Baker M.L."/>
            <person name="Batzer M.A."/>
            <person name="Benos P.V."/>
            <person name="Belov K."/>
            <person name="Clamp M."/>
            <person name="Cook A."/>
            <person name="Cuff J."/>
            <person name="Das R."/>
            <person name="Davidow L."/>
            <person name="Deakin J.E."/>
            <person name="Fazzari M.J."/>
            <person name="Glass J.L."/>
            <person name="Grabherr M."/>
            <person name="Greally J.M."/>
            <person name="Gu W."/>
            <person name="Hore T.A."/>
            <person name="Huttley G.A."/>
            <person name="Kleber M."/>
            <person name="Jirtle R.L."/>
            <person name="Koina E."/>
            <person name="Lee J.T."/>
            <person name="Mahony S."/>
            <person name="Marra M.A."/>
            <person name="Miller R.D."/>
            <person name="Nicholls R.D."/>
            <person name="Oda M."/>
            <person name="Papenfuss A.T."/>
            <person name="Parra Z.E."/>
            <person name="Pollock D.D."/>
            <person name="Ray D.A."/>
            <person name="Schein J.E."/>
            <person name="Speed T.P."/>
            <person name="Thompson K."/>
            <person name="VandeBerg J.L."/>
            <person name="Wade C.M."/>
            <person name="Walker J.A."/>
            <person name="Waters P.D."/>
            <person name="Webber C."/>
            <person name="Weidman J.R."/>
            <person name="Xie X."/>
            <person name="Zody M.C."/>
            <person name="Baldwin J."/>
            <person name="Abdouelleil A."/>
            <person name="Abdulkadir J."/>
            <person name="Abebe A."/>
            <person name="Abera B."/>
            <person name="Abreu J."/>
            <person name="Acer S.C."/>
            <person name="Aftuck L."/>
            <person name="Alexander A."/>
            <person name="An P."/>
            <person name="Anderson E."/>
            <person name="Anderson S."/>
            <person name="Arachi H."/>
            <person name="Azer M."/>
            <person name="Bachantsang P."/>
            <person name="Barry A."/>
            <person name="Bayul T."/>
            <person name="Berlin A."/>
            <person name="Bessette D."/>
            <person name="Bloom T."/>
            <person name="Bloom T."/>
            <person name="Boguslavskiy L."/>
            <person name="Bonnet C."/>
            <person name="Boukhgalter B."/>
            <person name="Bourzgui I."/>
            <person name="Brown A."/>
            <person name="Cahill P."/>
            <person name="Channer S."/>
            <person name="Cheshatsang Y."/>
            <person name="Chuda L."/>
            <person name="Citroen M."/>
            <person name="Collymore A."/>
            <person name="Cooke P."/>
            <person name="Costello M."/>
            <person name="D'Aco K."/>
            <person name="Daza R."/>
            <person name="De Haan G."/>
            <person name="DeGray S."/>
            <person name="DeMaso C."/>
            <person name="Dhargay N."/>
            <person name="Dooley K."/>
            <person name="Dooley E."/>
            <person name="Doricent M."/>
            <person name="Dorje P."/>
            <person name="Dorjee K."/>
            <person name="Dupes A."/>
            <person name="Elong R."/>
            <person name="Falk J."/>
            <person name="Farina A."/>
            <person name="Faro S."/>
            <person name="Ferguson D."/>
            <person name="Fisher S."/>
            <person name="Foley C.D."/>
            <person name="Franke A."/>
            <person name="Friedrich D."/>
            <person name="Gadbois L."/>
            <person name="Gearin G."/>
            <person name="Gearin C.R."/>
            <person name="Giannoukos G."/>
            <person name="Goode T."/>
            <person name="Graham J."/>
            <person name="Grandbois E."/>
            <person name="Grewal S."/>
            <person name="Gyaltsen K."/>
            <person name="Hafez N."/>
            <person name="Hagos B."/>
            <person name="Hall J."/>
            <person name="Henson C."/>
            <person name="Hollinger A."/>
            <person name="Honan T."/>
            <person name="Huard M.D."/>
            <person name="Hughes L."/>
            <person name="Hurhula B."/>
            <person name="Husby M.E."/>
            <person name="Kamat A."/>
            <person name="Kanga B."/>
            <person name="Kashin S."/>
            <person name="Khazanovich D."/>
            <person name="Kisner P."/>
            <person name="Lance K."/>
            <person name="Lara M."/>
            <person name="Lee W."/>
            <person name="Lennon N."/>
            <person name="Letendre F."/>
            <person name="LeVine R."/>
            <person name="Lipovsky A."/>
            <person name="Liu X."/>
            <person name="Liu J."/>
            <person name="Liu S."/>
            <person name="Lokyitsang T."/>
            <person name="Lokyitsang Y."/>
            <person name="Lubonja R."/>
            <person name="Lui A."/>
            <person name="MacDonald P."/>
            <person name="Magnisalis V."/>
            <person name="Maru K."/>
            <person name="Matthews C."/>
            <person name="McCusker W."/>
            <person name="McDonough S."/>
            <person name="Mehta T."/>
            <person name="Meldrim J."/>
            <person name="Meneus L."/>
            <person name="Mihai O."/>
            <person name="Mihalev A."/>
            <person name="Mihova T."/>
            <person name="Mittelman R."/>
            <person name="Mlenga V."/>
            <person name="Montmayeur A."/>
            <person name="Mulrain L."/>
            <person name="Navidi A."/>
            <person name="Naylor J."/>
            <person name="Negash T."/>
            <person name="Nguyen T."/>
            <person name="Nguyen N."/>
            <person name="Nicol R."/>
            <person name="Norbu C."/>
            <person name="Norbu N."/>
            <person name="Novod N."/>
            <person name="O'Neill B."/>
            <person name="Osman S."/>
            <person name="Markiewicz E."/>
            <person name="Oyono O.L."/>
            <person name="Patti C."/>
            <person name="Phunkhang P."/>
            <person name="Pierre F."/>
            <person name="Priest M."/>
            <person name="Raghuraman S."/>
            <person name="Rege F."/>
            <person name="Reyes R."/>
            <person name="Rise C."/>
            <person name="Rogov P."/>
            <person name="Ross K."/>
            <person name="Ryan E."/>
            <person name="Settipalli S."/>
            <person name="Shea T."/>
            <person name="Sherpa N."/>
            <person name="Shi L."/>
            <person name="Shih D."/>
            <person name="Sparrow T."/>
            <person name="Spaulding J."/>
            <person name="Stalker J."/>
            <person name="Stange-Thomann N."/>
            <person name="Stavropoulos S."/>
            <person name="Stone C."/>
            <person name="Strader C."/>
            <person name="Tesfaye S."/>
            <person name="Thomson T."/>
            <person name="Thoulutsang Y."/>
            <person name="Thoulutsang D."/>
            <person name="Topham K."/>
            <person name="Topping I."/>
            <person name="Tsamla T."/>
            <person name="Vassiliev H."/>
            <person name="Vo A."/>
            <person name="Wangchuk T."/>
            <person name="Wangdi T."/>
            <person name="Weiand M."/>
            <person name="Wilkinson J."/>
            <person name="Wilson A."/>
            <person name="Yadav S."/>
            <person name="Young G."/>
            <person name="Yu Q."/>
            <person name="Zembek L."/>
            <person name="Zhong D."/>
            <person name="Zimmer A."/>
            <person name="Zwirko Z."/>
            <person name="Jaffe D.B."/>
            <person name="Alvarez P."/>
            <person name="Brockman W."/>
            <person name="Butler J."/>
            <person name="Chin C."/>
            <person name="Gnerre S."/>
            <person name="MacCallum I."/>
            <person name="Graves J.A."/>
            <person name="Ponting C.P."/>
            <person name="Breen M."/>
            <person name="Samollow P.B."/>
            <person name="Lander E.S."/>
            <person name="Lindblad-Toh K."/>
        </authorList>
    </citation>
    <scope>NUCLEOTIDE SEQUENCE [LARGE SCALE GENOMIC DNA]</scope>
</reference>
<evidence type="ECO:0000256" key="3">
    <source>
        <dbReference type="ARBA" id="ARBA00023180"/>
    </source>
</evidence>
<keyword evidence="5" id="KW-0472">Membrane</keyword>
<evidence type="ECO:0000256" key="4">
    <source>
        <dbReference type="ARBA" id="ARBA00023319"/>
    </source>
</evidence>
<proteinExistence type="predicted"/>
<evidence type="ECO:0000256" key="2">
    <source>
        <dbReference type="ARBA" id="ARBA00023157"/>
    </source>
</evidence>
<feature type="transmembrane region" description="Helical" evidence="5">
    <location>
        <begin position="334"/>
        <end position="357"/>
    </location>
</feature>
<dbReference type="Proteomes" id="UP000002280">
    <property type="component" value="Chromosome 1"/>
</dbReference>
<evidence type="ECO:0000313" key="7">
    <source>
        <dbReference type="Ensembl" id="ENSMODP00000024405.3"/>
    </source>
</evidence>
<keyword evidence="8" id="KW-1185">Reference proteome</keyword>
<feature type="domain" description="Ig-like" evidence="6">
    <location>
        <begin position="9"/>
        <end position="93"/>
    </location>
</feature>
<dbReference type="FunFam" id="2.60.40.10:FF:004542">
    <property type="match status" value="1"/>
</dbReference>
<evidence type="ECO:0000256" key="5">
    <source>
        <dbReference type="SAM" id="Phobius"/>
    </source>
</evidence>
<sequence>MGTQGQKEPQLLQPKDLVTVTVGEVVTLNCTVTDAAVPGPVKWFKGTGLQRKEIYNFKGGSYPRIKAVVPSSNTDFSISISNITPEDTGTYYCVKFKRGNPDTEFKSGGSTKLIVRVKPSIPLVSSLSGRTNPNKKVNFTCMAMRFFPRDITVKWFKNGNELSALQTNILPIGDSITYNVTSDVQVLLTSKDILSQVTCEVMHSTLQNPLRGTKNLSHYLRVPPEVTVSTQSAPLNLTKVTCHVKRFYPPSVKIIWQENGYLSGGEESSLLTENTDGTYTQESSMLVNTFVQKEERVLICQVAHDLGPLVSASETLRASYYLVVGSGLSQATRYFFIVSTLGMKILFLLSLSTIYILRKHRIAQLKEPPVPSELLSLQTGV</sequence>
<dbReference type="FunFam" id="2.60.40.10:FF:000295">
    <property type="entry name" value="Tyrosine-protein phosphatase non-receptor type substrate 1"/>
    <property type="match status" value="1"/>
</dbReference>
<dbReference type="PANTHER" id="PTHR19971">
    <property type="entry name" value="SIGNAL-REGULATORY PROTEIN BETA"/>
    <property type="match status" value="1"/>
</dbReference>
<dbReference type="Ensembl" id="ENSMODT00000024838.4">
    <property type="protein sequence ID" value="ENSMODP00000024405.3"/>
    <property type="gene ID" value="ENSMODG00000019562.4"/>
</dbReference>
<organism evidence="7 8">
    <name type="scientific">Monodelphis domestica</name>
    <name type="common">Gray short-tailed opossum</name>
    <dbReference type="NCBI Taxonomy" id="13616"/>
    <lineage>
        <taxon>Eukaryota</taxon>
        <taxon>Metazoa</taxon>
        <taxon>Chordata</taxon>
        <taxon>Craniata</taxon>
        <taxon>Vertebrata</taxon>
        <taxon>Euteleostomi</taxon>
        <taxon>Mammalia</taxon>
        <taxon>Metatheria</taxon>
        <taxon>Didelphimorphia</taxon>
        <taxon>Didelphidae</taxon>
        <taxon>Monodelphis</taxon>
    </lineage>
</organism>
<dbReference type="Pfam" id="PF07654">
    <property type="entry name" value="C1-set"/>
    <property type="match status" value="2"/>
</dbReference>
<keyword evidence="5" id="KW-0812">Transmembrane</keyword>
<reference evidence="7" key="2">
    <citation type="submission" date="2025-08" db="UniProtKB">
        <authorList>
            <consortium name="Ensembl"/>
        </authorList>
    </citation>
    <scope>IDENTIFICATION</scope>
</reference>
<dbReference type="InterPro" id="IPR036179">
    <property type="entry name" value="Ig-like_dom_sf"/>
</dbReference>
<dbReference type="SUPFAM" id="SSF48726">
    <property type="entry name" value="Immunoglobulin"/>
    <property type="match status" value="3"/>
</dbReference>
<dbReference type="GeneTree" id="ENSGT00960000186656"/>
<reference evidence="7" key="3">
    <citation type="submission" date="2025-09" db="UniProtKB">
        <authorList>
            <consortium name="Ensembl"/>
        </authorList>
    </citation>
    <scope>IDENTIFICATION</scope>
</reference>
<dbReference type="Pfam" id="PF07686">
    <property type="entry name" value="V-set"/>
    <property type="match status" value="1"/>
</dbReference>
<keyword evidence="4" id="KW-0393">Immunoglobulin domain</keyword>
<dbReference type="InterPro" id="IPR003597">
    <property type="entry name" value="Ig_C1-set"/>
</dbReference>
<dbReference type="SMART" id="SM00406">
    <property type="entry name" value="IGv"/>
    <property type="match status" value="1"/>
</dbReference>
<dbReference type="CDD" id="cd05772">
    <property type="entry name" value="IgC1_SIRP_domain_2"/>
    <property type="match status" value="1"/>
</dbReference>
<dbReference type="Bgee" id="ENSMODG00000019562">
    <property type="expression patterns" value="Expressed in spermatocyte and 4 other cell types or tissues"/>
</dbReference>
<protein>
    <recommendedName>
        <fullName evidence="6">Ig-like domain-containing protein</fullName>
    </recommendedName>
</protein>
<dbReference type="AlphaFoldDB" id="F6R8P7"/>
<dbReference type="PROSITE" id="PS50835">
    <property type="entry name" value="IG_LIKE"/>
    <property type="match status" value="3"/>
</dbReference>
<name>F6R8P7_MONDO</name>